<accession>A0A7S0EMS4</accession>
<evidence type="ECO:0000256" key="3">
    <source>
        <dbReference type="ARBA" id="ARBA00022737"/>
    </source>
</evidence>
<evidence type="ECO:0000256" key="4">
    <source>
        <dbReference type="ARBA" id="ARBA00022803"/>
    </source>
</evidence>
<comment type="subcellular location">
    <subcellularLocation>
        <location evidence="1">Cytoplasm</location>
        <location evidence="1">Cytoskeleton</location>
    </subcellularLocation>
</comment>
<dbReference type="Pfam" id="PF21033">
    <property type="entry name" value="RMD1-3"/>
    <property type="match status" value="1"/>
</dbReference>
<evidence type="ECO:0000313" key="6">
    <source>
        <dbReference type="EMBL" id="CAD8489682.1"/>
    </source>
</evidence>
<dbReference type="InterPro" id="IPR049039">
    <property type="entry name" value="RMD1-3_a_helical_rpt"/>
</dbReference>
<evidence type="ECO:0008006" key="7">
    <source>
        <dbReference type="Google" id="ProtNLM"/>
    </source>
</evidence>
<dbReference type="AlphaFoldDB" id="A0A7S0EMS4"/>
<dbReference type="GO" id="GO:0005737">
    <property type="term" value="C:cytoplasm"/>
    <property type="evidence" value="ECO:0007669"/>
    <property type="project" value="TreeGrafter"/>
</dbReference>
<sequence>MFTTAAALSFMPAPPSRPVLACRCHHSARLCMLMAPNLRLGEQLGGPAPRWWHRPAQRVCTRKPILFMMVADKLVEEADALHAAKKIDAVFDLLAGADVTDHELAWRAARAYHDKAEELTGDDARREQLLREGLAIAEAAKERSAGASTACYGYALKWYAILLGRLGDFLPTKEKVANSYKIKEALEASAALLPEDSSVQTGLGQWCYKVAGISFIERNAAKLLFGRPPASSYAEALSYLEASYALKANKKAALFAGLCQAKLKDKAAAREWQQRCLELDSVGEADRELDRQAQAALK</sequence>
<dbReference type="PANTHER" id="PTHR16056">
    <property type="entry name" value="REGULATOR OF MICROTUBULE DYNAMICS PROTEIN"/>
    <property type="match status" value="1"/>
</dbReference>
<evidence type="ECO:0000256" key="1">
    <source>
        <dbReference type="ARBA" id="ARBA00004245"/>
    </source>
</evidence>
<dbReference type="EMBL" id="HBEP01019316">
    <property type="protein sequence ID" value="CAD8489682.1"/>
    <property type="molecule type" value="Transcribed_RNA"/>
</dbReference>
<name>A0A7S0EMS4_9EUKA</name>
<keyword evidence="5" id="KW-0206">Cytoskeleton</keyword>
<keyword evidence="3" id="KW-0677">Repeat</keyword>
<evidence type="ECO:0000256" key="5">
    <source>
        <dbReference type="ARBA" id="ARBA00023212"/>
    </source>
</evidence>
<gene>
    <name evidence="6" type="ORF">PANT1444_LOCUS10829</name>
</gene>
<keyword evidence="2" id="KW-0963">Cytoplasm</keyword>
<keyword evidence="4" id="KW-0802">TPR repeat</keyword>
<dbReference type="GO" id="GO:0008017">
    <property type="term" value="F:microtubule binding"/>
    <property type="evidence" value="ECO:0007669"/>
    <property type="project" value="TreeGrafter"/>
</dbReference>
<evidence type="ECO:0000256" key="2">
    <source>
        <dbReference type="ARBA" id="ARBA00022490"/>
    </source>
</evidence>
<dbReference type="GO" id="GO:0005876">
    <property type="term" value="C:spindle microtubule"/>
    <property type="evidence" value="ECO:0007669"/>
    <property type="project" value="TreeGrafter"/>
</dbReference>
<dbReference type="GO" id="GO:0097431">
    <property type="term" value="C:mitotic spindle pole"/>
    <property type="evidence" value="ECO:0007669"/>
    <property type="project" value="TreeGrafter"/>
</dbReference>
<protein>
    <recommendedName>
        <fullName evidence="7">KIF-binding protein</fullName>
    </recommendedName>
</protein>
<organism evidence="6">
    <name type="scientific">Phaeocystis antarctica</name>
    <dbReference type="NCBI Taxonomy" id="33657"/>
    <lineage>
        <taxon>Eukaryota</taxon>
        <taxon>Haptista</taxon>
        <taxon>Haptophyta</taxon>
        <taxon>Prymnesiophyceae</taxon>
        <taxon>Phaeocystales</taxon>
        <taxon>Phaeocystaceae</taxon>
        <taxon>Phaeocystis</taxon>
    </lineage>
</organism>
<dbReference type="PANTHER" id="PTHR16056:SF16">
    <property type="entry name" value="REGULATOR OF MICROTUBULE DYNAMICS PROTEIN 1"/>
    <property type="match status" value="1"/>
</dbReference>
<reference evidence="6" key="1">
    <citation type="submission" date="2021-01" db="EMBL/GenBank/DDBJ databases">
        <authorList>
            <person name="Corre E."/>
            <person name="Pelletier E."/>
            <person name="Niang G."/>
            <person name="Scheremetjew M."/>
            <person name="Finn R."/>
            <person name="Kale V."/>
            <person name="Holt S."/>
            <person name="Cochrane G."/>
            <person name="Meng A."/>
            <person name="Brown T."/>
            <person name="Cohen L."/>
        </authorList>
    </citation>
    <scope>NUCLEOTIDE SEQUENCE</scope>
    <source>
        <strain evidence="6">CCMP1374</strain>
    </source>
</reference>
<proteinExistence type="predicted"/>